<dbReference type="GeneID" id="41074175"/>
<feature type="transmembrane region" description="Helical" evidence="2">
    <location>
        <begin position="54"/>
        <end position="82"/>
    </location>
</feature>
<dbReference type="AlphaFoldDB" id="A0A0A8HMZ0"/>
<dbReference type="Proteomes" id="UP000285625">
    <property type="component" value="Unassembled WGS sequence"/>
</dbReference>
<feature type="compositionally biased region" description="Polar residues" evidence="1">
    <location>
        <begin position="132"/>
        <end position="148"/>
    </location>
</feature>
<feature type="compositionally biased region" description="Basic and acidic residues" evidence="1">
    <location>
        <begin position="186"/>
        <end position="212"/>
    </location>
</feature>
<keyword evidence="2" id="KW-0472">Membrane</keyword>
<dbReference type="KEGG" id="shu:SHYC_00895"/>
<keyword evidence="2" id="KW-1133">Transmembrane helix</keyword>
<feature type="compositionally biased region" description="Polar residues" evidence="1">
    <location>
        <begin position="158"/>
        <end position="168"/>
    </location>
</feature>
<keyword evidence="2" id="KW-0812">Transmembrane</keyword>
<evidence type="ECO:0000313" key="4">
    <source>
        <dbReference type="Proteomes" id="UP000285625"/>
    </source>
</evidence>
<feature type="transmembrane region" description="Helical" evidence="2">
    <location>
        <begin position="94"/>
        <end position="123"/>
    </location>
</feature>
<evidence type="ECO:0000313" key="3">
    <source>
        <dbReference type="EMBL" id="RIO47274.1"/>
    </source>
</evidence>
<evidence type="ECO:0000256" key="1">
    <source>
        <dbReference type="SAM" id="MobiDB-lite"/>
    </source>
</evidence>
<name>A0A0A8HMZ0_STAHY</name>
<dbReference type="Pfam" id="PF13273">
    <property type="entry name" value="DUF4064"/>
    <property type="match status" value="1"/>
</dbReference>
<evidence type="ECO:0000256" key="2">
    <source>
        <dbReference type="SAM" id="Phobius"/>
    </source>
</evidence>
<organism evidence="3 4">
    <name type="scientific">Staphylococcus hyicus</name>
    <dbReference type="NCBI Taxonomy" id="1284"/>
    <lineage>
        <taxon>Bacteria</taxon>
        <taxon>Bacillati</taxon>
        <taxon>Bacillota</taxon>
        <taxon>Bacilli</taxon>
        <taxon>Bacillales</taxon>
        <taxon>Staphylococcaceae</taxon>
        <taxon>Staphylococcus</taxon>
    </lineage>
</organism>
<dbReference type="RefSeq" id="WP_052257767.1">
    <property type="nucleotide sequence ID" value="NZ_CP008747.1"/>
</dbReference>
<feature type="transmembrane region" description="Helical" evidence="2">
    <location>
        <begin position="12"/>
        <end position="34"/>
    </location>
</feature>
<feature type="compositionally biased region" description="Basic and acidic residues" evidence="1">
    <location>
        <begin position="169"/>
        <end position="178"/>
    </location>
</feature>
<comment type="caution">
    <text evidence="3">The sequence shown here is derived from an EMBL/GenBank/DDBJ whole genome shotgun (WGS) entry which is preliminary data.</text>
</comment>
<gene>
    <name evidence="3" type="ORF">BUZ57_01960</name>
</gene>
<proteinExistence type="predicted"/>
<dbReference type="InterPro" id="IPR025273">
    <property type="entry name" value="DUF4064"/>
</dbReference>
<reference evidence="3 4" key="1">
    <citation type="journal article" date="2016" name="Front. Microbiol.">
        <title>Comprehensive Phylogenetic Analysis of Bovine Non-aureus Staphylococci Species Based on Whole-Genome Sequencing.</title>
        <authorList>
            <person name="Naushad S."/>
            <person name="Barkema H.W."/>
            <person name="Luby C."/>
            <person name="Condas L.A."/>
            <person name="Nobrega D.B."/>
            <person name="Carson D.A."/>
            <person name="De Buck J."/>
        </authorList>
    </citation>
    <scope>NUCLEOTIDE SEQUENCE [LARGE SCALE GENOMIC DNA]</scope>
    <source>
        <strain evidence="3 4">SNUC 5959</strain>
    </source>
</reference>
<dbReference type="HOGENOM" id="CLU_083616_0_0_9"/>
<feature type="region of interest" description="Disordered" evidence="1">
    <location>
        <begin position="132"/>
        <end position="212"/>
    </location>
</feature>
<accession>A0A0A8HMZ0</accession>
<sequence>MIKRTTEKLLTWIGVGLQVIVVLFWAFLAIIIGANSGEIETALLEDGTTTVEEAQFIMMMYHFIVNFALIFGIITLILAIIAGVMMNKKVKLAGILLIIAGVISIFYSISGILWLVAGIMLLVRKPVPTNSQQMTSYTTSNANHSVNPDASHHVENHNPVNRQAQQHSPRTENDKAEQGYEMNNAESREDAHFRSDAEAQRSKDIQQDPYKY</sequence>
<protein>
    <submittedName>
        <fullName evidence="3">DUF4064 domain-containing protein</fullName>
    </submittedName>
</protein>
<dbReference type="EMBL" id="QXVO01000004">
    <property type="protein sequence ID" value="RIO47274.1"/>
    <property type="molecule type" value="Genomic_DNA"/>
</dbReference>